<keyword evidence="3 6" id="KW-0812">Transmembrane</keyword>
<evidence type="ECO:0000313" key="9">
    <source>
        <dbReference type="Proteomes" id="UP000596857"/>
    </source>
</evidence>
<evidence type="ECO:0000313" key="8">
    <source>
        <dbReference type="EMBL" id="NOU79448.1"/>
    </source>
</evidence>
<feature type="domain" description="GtrA/DPMS transmembrane" evidence="7">
    <location>
        <begin position="7"/>
        <end position="121"/>
    </location>
</feature>
<evidence type="ECO:0000259" key="7">
    <source>
        <dbReference type="Pfam" id="PF04138"/>
    </source>
</evidence>
<feature type="transmembrane region" description="Helical" evidence="6">
    <location>
        <begin position="7"/>
        <end position="30"/>
    </location>
</feature>
<name>A0ABX1YHV3_9BACL</name>
<reference evidence="8 9" key="1">
    <citation type="submission" date="2019-10" db="EMBL/GenBank/DDBJ databases">
        <title>Description of Paenibacillus terricola sp. nov.</title>
        <authorList>
            <person name="Carlier A."/>
            <person name="Qi S."/>
        </authorList>
    </citation>
    <scope>NUCLEOTIDE SEQUENCE [LARGE SCALE GENOMIC DNA]</scope>
    <source>
        <strain evidence="8 9">LMG 31459</strain>
    </source>
</reference>
<dbReference type="Pfam" id="PF04138">
    <property type="entry name" value="GtrA_DPMS_TM"/>
    <property type="match status" value="1"/>
</dbReference>
<dbReference type="InterPro" id="IPR007267">
    <property type="entry name" value="GtrA_DPMS_TM"/>
</dbReference>
<sequence length="125" mass="14323">MNSKFVKYCLIGVTGVIVDFAVFFILTHYAGLHIQMANFISFSCGITNNYIFNVIFNFKIKDKLFSRYIRFYMVGLVSFAVTALLLFIFAGLLHYNEYLVKIIATLLVTIMAFSLNQVISFKKSN</sequence>
<organism evidence="8 9">
    <name type="scientific">Paenibacillus phytohabitans</name>
    <dbReference type="NCBI Taxonomy" id="2654978"/>
    <lineage>
        <taxon>Bacteria</taxon>
        <taxon>Bacillati</taxon>
        <taxon>Bacillota</taxon>
        <taxon>Bacilli</taxon>
        <taxon>Bacillales</taxon>
        <taxon>Paenibacillaceae</taxon>
        <taxon>Paenibacillus</taxon>
    </lineage>
</organism>
<evidence type="ECO:0000256" key="3">
    <source>
        <dbReference type="ARBA" id="ARBA00022692"/>
    </source>
</evidence>
<dbReference type="Proteomes" id="UP000596857">
    <property type="component" value="Unassembled WGS sequence"/>
</dbReference>
<comment type="subcellular location">
    <subcellularLocation>
        <location evidence="1">Membrane</location>
        <topology evidence="1">Multi-pass membrane protein</topology>
    </subcellularLocation>
</comment>
<protein>
    <submittedName>
        <fullName evidence="8">GtrA family protein</fullName>
    </submittedName>
</protein>
<evidence type="ECO:0000256" key="1">
    <source>
        <dbReference type="ARBA" id="ARBA00004141"/>
    </source>
</evidence>
<evidence type="ECO:0000256" key="5">
    <source>
        <dbReference type="ARBA" id="ARBA00023136"/>
    </source>
</evidence>
<dbReference type="PANTHER" id="PTHR38459">
    <property type="entry name" value="PROPHAGE BACTOPRENOL-LINKED GLUCOSE TRANSLOCASE HOMOLOG"/>
    <property type="match status" value="1"/>
</dbReference>
<feature type="transmembrane region" description="Helical" evidence="6">
    <location>
        <begin position="36"/>
        <end position="56"/>
    </location>
</feature>
<feature type="transmembrane region" description="Helical" evidence="6">
    <location>
        <begin position="68"/>
        <end position="92"/>
    </location>
</feature>
<gene>
    <name evidence="8" type="ORF">GC101_11225</name>
</gene>
<evidence type="ECO:0000256" key="2">
    <source>
        <dbReference type="ARBA" id="ARBA00009399"/>
    </source>
</evidence>
<keyword evidence="4 6" id="KW-1133">Transmembrane helix</keyword>
<evidence type="ECO:0000256" key="4">
    <source>
        <dbReference type="ARBA" id="ARBA00022989"/>
    </source>
</evidence>
<comment type="similarity">
    <text evidence="2">Belongs to the GtrA family.</text>
</comment>
<accession>A0ABX1YHV3</accession>
<keyword evidence="5 6" id="KW-0472">Membrane</keyword>
<dbReference type="PANTHER" id="PTHR38459:SF1">
    <property type="entry name" value="PROPHAGE BACTOPRENOL-LINKED GLUCOSE TRANSLOCASE HOMOLOG"/>
    <property type="match status" value="1"/>
</dbReference>
<evidence type="ECO:0000256" key="6">
    <source>
        <dbReference type="SAM" id="Phobius"/>
    </source>
</evidence>
<comment type="caution">
    <text evidence="8">The sequence shown here is derived from an EMBL/GenBank/DDBJ whole genome shotgun (WGS) entry which is preliminary data.</text>
</comment>
<dbReference type="InterPro" id="IPR051401">
    <property type="entry name" value="GtrA_CellWall_Glycosyl"/>
</dbReference>
<proteinExistence type="inferred from homology"/>
<dbReference type="RefSeq" id="WP_171717309.1">
    <property type="nucleotide sequence ID" value="NZ_WHOB01000027.1"/>
</dbReference>
<feature type="transmembrane region" description="Helical" evidence="6">
    <location>
        <begin position="98"/>
        <end position="119"/>
    </location>
</feature>
<keyword evidence="9" id="KW-1185">Reference proteome</keyword>
<dbReference type="EMBL" id="WHOB01000027">
    <property type="protein sequence ID" value="NOU79448.1"/>
    <property type="molecule type" value="Genomic_DNA"/>
</dbReference>